<feature type="transmembrane region" description="Helical" evidence="2">
    <location>
        <begin position="1379"/>
        <end position="1399"/>
    </location>
</feature>
<organism evidence="3 4">
    <name type="scientific">Slackia equolifaciens</name>
    <dbReference type="NCBI Taxonomy" id="498718"/>
    <lineage>
        <taxon>Bacteria</taxon>
        <taxon>Bacillati</taxon>
        <taxon>Actinomycetota</taxon>
        <taxon>Coriobacteriia</taxon>
        <taxon>Eggerthellales</taxon>
        <taxon>Eggerthellaceae</taxon>
        <taxon>Slackia</taxon>
    </lineage>
</organism>
<name>A0A3N0B018_9ACTN</name>
<feature type="compositionally biased region" description="Low complexity" evidence="1">
    <location>
        <begin position="90"/>
        <end position="110"/>
    </location>
</feature>
<gene>
    <name evidence="3" type="ORF">DMP06_06265</name>
</gene>
<proteinExistence type="predicted"/>
<feature type="compositionally biased region" description="Low complexity" evidence="1">
    <location>
        <begin position="122"/>
        <end position="173"/>
    </location>
</feature>
<keyword evidence="2" id="KW-0472">Membrane</keyword>
<accession>A0A3N0B018</accession>
<evidence type="ECO:0000256" key="2">
    <source>
        <dbReference type="SAM" id="Phobius"/>
    </source>
</evidence>
<comment type="caution">
    <text evidence="3">The sequence shown here is derived from an EMBL/GenBank/DDBJ whole genome shotgun (WGS) entry which is preliminary data.</text>
</comment>
<dbReference type="Proteomes" id="UP000269591">
    <property type="component" value="Unassembled WGS sequence"/>
</dbReference>
<keyword evidence="2" id="KW-0812">Transmembrane</keyword>
<evidence type="ECO:0000313" key="3">
    <source>
        <dbReference type="EMBL" id="RNL39936.1"/>
    </source>
</evidence>
<keyword evidence="2" id="KW-1133">Transmembrane helix</keyword>
<dbReference type="Gene3D" id="2.60.40.740">
    <property type="match status" value="1"/>
</dbReference>
<keyword evidence="4" id="KW-1185">Reference proteome</keyword>
<protein>
    <recommendedName>
        <fullName evidence="5">Gram-positive cocci surface proteins LPxTG domain-containing protein</fullName>
    </recommendedName>
</protein>
<feature type="compositionally biased region" description="Low complexity" evidence="1">
    <location>
        <begin position="1315"/>
        <end position="1336"/>
    </location>
</feature>
<evidence type="ECO:0008006" key="5">
    <source>
        <dbReference type="Google" id="ProtNLM"/>
    </source>
</evidence>
<feature type="compositionally biased region" description="Polar residues" evidence="1">
    <location>
        <begin position="1347"/>
        <end position="1356"/>
    </location>
</feature>
<evidence type="ECO:0000313" key="4">
    <source>
        <dbReference type="Proteomes" id="UP000269591"/>
    </source>
</evidence>
<dbReference type="EMBL" id="QIBX01000009">
    <property type="protein sequence ID" value="RNL39936.1"/>
    <property type="molecule type" value="Genomic_DNA"/>
</dbReference>
<feature type="region of interest" description="Disordered" evidence="1">
    <location>
        <begin position="1270"/>
        <end position="1370"/>
    </location>
</feature>
<sequence length="1407" mass="147883">MGTALERLVHTMTLKYTRAGSTPLATWVKGAEQRACPCAPVTGRSRGKDTKMKKGIPRTLLAIMMSACLMLPPSFAVAQDSPASGASDVSASSPASIEEESSSALEAAPATDESPALDSAPESVNPSSPDASSSAPSASPSAAVASDAAPESQPAAPSPEPSDAASGDVAAAPDSAAASAPAFAAAPEAASDASRAPMKLDAGNFLQKLSLTIQSGDVTKSYDLKSGQSVDATADFPDGIARDALYKGELVVDVKACAENAGAYPLVVGDTVTSPFPTLMGEGGSARGRMRDSATTWDAQHGGVGDYLIARGVLTISYDAGYLKECGGKVAFSKIEFEGAFNASTLPSDDTDVDLAFGNAIVKTRFSKLETVRNLSIEKTSIEVGKGPQVPGGQPEYPRQHSAYVDSDGRLYYSIKVTADKGNTDPLTHVRIVDNFSDESREKVDRSTMKFRYMIASNKRMRYENLTDESGALIGWELDSLAPGETATITYSVKMNADVVADAVRAAKEANGSSDALEERIIVNGASASADGVPEVTDTSRAVVRNCIIATKTLGAYDSATQSQHFTVVVKAPRDNPLAEYNVPVSDVAQPPSGVRFTQAGVASATVRHLDGSTEPIELASVQTEGTNSWQAVIPRMLPGDEVSIDSYVSVPDEIWNVPAGPGVGGIRGMVNQVAAGSGINVGGVQAADLNRATAEASFDLLKNWLSKNEPSIGSDGVINWTIVGNQRGKSARPGNVAGQTVTDKLGPDQVFTGEPARVTFFNQDGSVAGSDTIALKEGDTSFSYVIPEQYGTCEFHIEYASKATDWEDYTGPAKAYTNSVQGLGEWSVDSQTVPRQAVPSLEKSLVAQSGDTARWQLRVFRGLNAGDELKDEIRDGANYMYFTQDQISGVTLSIGGAPVDPSLYEVVPGPQNSAGNFGMFSVKFKGQVVASSDGQTLSPSKETPLVVSYETTPVNPPKGGGRTYFNDAYLTVGERTDSDYDYCVRGNYDEVRKYVYETRSGIITWHLMVNEGGYAAQPDGTCLVTEVLPAGTEFVNVKKADGRGYVEVLDKAKNEDGTTSVTLKLSGLPVEELCKAHPSRKVTKTGLRMEVSARITDEEYLFGTEPQYFTFTNRAYLTDRFGVQKEGSSDADLRYTAVQKKMVYNEETAPNAEFTLIVNPANADLSSSGRTVTLVDVSSDNLLVDPDSFEAKGITGLTLPLDVDLSELAQHKIRLTVQDGLYTKITYRARVLGDVGSSASVENSAFFDGHESHGSGGTVSETVQVLRARGTSGTDPGTEQPGGGDPDPDPDPGSGTEGGGGDPIPDPDPGNGGNTPDPNPGGETPDPNPGGETPPSGENPGGKTPGTPQNESETPSKPADQGQRHTEKLAKTGDATAVLAYAFAGVALIAAGAVVIAIRASRRMRK</sequence>
<evidence type="ECO:0000256" key="1">
    <source>
        <dbReference type="SAM" id="MobiDB-lite"/>
    </source>
</evidence>
<reference evidence="4" key="1">
    <citation type="submission" date="2018-05" db="EMBL/GenBank/DDBJ databases">
        <title>Genome Sequencing of selected type strains of the family Eggerthellaceae.</title>
        <authorList>
            <person name="Danylec N."/>
            <person name="Stoll D.A."/>
            <person name="Doetsch A."/>
            <person name="Huch M."/>
        </authorList>
    </citation>
    <scope>NUCLEOTIDE SEQUENCE [LARGE SCALE GENOMIC DNA]</scope>
    <source>
        <strain evidence="4">DSM 24851</strain>
    </source>
</reference>
<feature type="region of interest" description="Disordered" evidence="1">
    <location>
        <begin position="79"/>
        <end position="173"/>
    </location>
</feature>